<dbReference type="AlphaFoldDB" id="D6D5W4"/>
<evidence type="ECO:0000313" key="2">
    <source>
        <dbReference type="EMBL" id="CBK65612.1"/>
    </source>
</evidence>
<dbReference type="EMBL" id="FP929033">
    <property type="protein sequence ID" value="CBK65612.1"/>
    <property type="molecule type" value="Genomic_DNA"/>
</dbReference>
<dbReference type="PANTHER" id="PTHR43651">
    <property type="entry name" value="1,4-ALPHA-GLUCAN-BRANCHING ENZYME"/>
    <property type="match status" value="1"/>
</dbReference>
<proteinExistence type="predicted"/>
<evidence type="ECO:0000259" key="1">
    <source>
        <dbReference type="Pfam" id="PF02922"/>
    </source>
</evidence>
<reference evidence="2 3" key="2">
    <citation type="submission" date="2010-03" db="EMBL/GenBank/DDBJ databases">
        <authorList>
            <person name="Pajon A."/>
        </authorList>
    </citation>
    <scope>NUCLEOTIDE SEQUENCE [LARGE SCALE GENOMIC DNA]</scope>
    <source>
        <strain evidence="2 3">XB1A</strain>
    </source>
</reference>
<gene>
    <name evidence="2" type="ORF">BXY_03390</name>
</gene>
<dbReference type="InterPro" id="IPR014756">
    <property type="entry name" value="Ig_E-set"/>
</dbReference>
<dbReference type="Proteomes" id="UP000008795">
    <property type="component" value="Chromosome"/>
</dbReference>
<dbReference type="SUPFAM" id="SSF81296">
    <property type="entry name" value="E set domains"/>
    <property type="match status" value="1"/>
</dbReference>
<protein>
    <submittedName>
        <fullName evidence="2">Carbohydrate-binding module 48 (Isoamylase N-terminal domain)</fullName>
    </submittedName>
</protein>
<dbReference type="Gene3D" id="3.20.20.80">
    <property type="entry name" value="Glycosidases"/>
    <property type="match status" value="1"/>
</dbReference>
<feature type="domain" description="Glycoside hydrolase family 13 N-terminal" evidence="1">
    <location>
        <begin position="53"/>
        <end position="90"/>
    </location>
</feature>
<dbReference type="GO" id="GO:0005975">
    <property type="term" value="P:carbohydrate metabolic process"/>
    <property type="evidence" value="ECO:0007669"/>
    <property type="project" value="InterPro"/>
</dbReference>
<dbReference type="eggNOG" id="COG0296">
    <property type="taxonomic scope" value="Bacteria"/>
</dbReference>
<dbReference type="InterPro" id="IPR013783">
    <property type="entry name" value="Ig-like_fold"/>
</dbReference>
<dbReference type="Pfam" id="PF02922">
    <property type="entry name" value="CBM_48"/>
    <property type="match status" value="1"/>
</dbReference>
<sequence>MEKTLNLIKNDPWLEPFAGAITGRHQHVLDKEAELTNKGKQTLSDFASGYLYFGLHRTDKGWTFREWAPNATHIYMVGTFNNWEEKAAYKLKKTKEWQLGN</sequence>
<evidence type="ECO:0000313" key="3">
    <source>
        <dbReference type="Proteomes" id="UP000008795"/>
    </source>
</evidence>
<organism evidence="2 3">
    <name type="scientific">Bacteroides xylanisolvens XB1A</name>
    <dbReference type="NCBI Taxonomy" id="657309"/>
    <lineage>
        <taxon>Bacteria</taxon>
        <taxon>Pseudomonadati</taxon>
        <taxon>Bacteroidota</taxon>
        <taxon>Bacteroidia</taxon>
        <taxon>Bacteroidales</taxon>
        <taxon>Bacteroidaceae</taxon>
        <taxon>Bacteroides</taxon>
    </lineage>
</organism>
<dbReference type="PATRIC" id="fig|657309.4.peg.3167"/>
<dbReference type="GO" id="GO:0004553">
    <property type="term" value="F:hydrolase activity, hydrolyzing O-glycosyl compounds"/>
    <property type="evidence" value="ECO:0007669"/>
    <property type="project" value="InterPro"/>
</dbReference>
<dbReference type="PANTHER" id="PTHR43651:SF3">
    <property type="entry name" value="1,4-ALPHA-GLUCAN-BRANCHING ENZYME"/>
    <property type="match status" value="1"/>
</dbReference>
<dbReference type="GO" id="GO:0005737">
    <property type="term" value="C:cytoplasm"/>
    <property type="evidence" value="ECO:0007669"/>
    <property type="project" value="TreeGrafter"/>
</dbReference>
<dbReference type="GO" id="GO:0003844">
    <property type="term" value="F:1,4-alpha-glucan branching enzyme activity"/>
    <property type="evidence" value="ECO:0007669"/>
    <property type="project" value="TreeGrafter"/>
</dbReference>
<accession>D6D5W4</accession>
<dbReference type="Gene3D" id="2.60.40.10">
    <property type="entry name" value="Immunoglobulins"/>
    <property type="match status" value="1"/>
</dbReference>
<dbReference type="KEGG" id="bxy:BXY_03390"/>
<reference evidence="2 3" key="1">
    <citation type="submission" date="2010-03" db="EMBL/GenBank/DDBJ databases">
        <title>The genome sequence of Bacteriodes xylanisolvens XB1A.</title>
        <authorList>
            <consortium name="metaHIT consortium -- http://www.metahit.eu/"/>
            <person name="Pajon A."/>
            <person name="Turner K."/>
            <person name="Parkhill J."/>
            <person name="Bernalier A."/>
        </authorList>
    </citation>
    <scope>NUCLEOTIDE SEQUENCE [LARGE SCALE GENOMIC DNA]</scope>
    <source>
        <strain evidence="2 3">XB1A</strain>
    </source>
</reference>
<dbReference type="InterPro" id="IPR004193">
    <property type="entry name" value="Glyco_hydro_13_N"/>
</dbReference>
<name>D6D5W4_9BACE</name>
<dbReference type="HOGENOM" id="CLU_2285907_0_0_10"/>